<dbReference type="EMBL" id="FMCX01000002">
    <property type="protein sequence ID" value="SCE98365.1"/>
    <property type="molecule type" value="Genomic_DNA"/>
</dbReference>
<name>A0A1C4WQ52_9ACTN</name>
<sequence length="41" mass="4653">MAEQLEDLLEQMTAAESQMPEETDDEGGQVAWKISYSTYRA</sequence>
<feature type="region of interest" description="Disordered" evidence="1">
    <location>
        <begin position="1"/>
        <end position="29"/>
    </location>
</feature>
<dbReference type="Proteomes" id="UP000199504">
    <property type="component" value="Unassembled WGS sequence"/>
</dbReference>
<evidence type="ECO:0000256" key="1">
    <source>
        <dbReference type="SAM" id="MobiDB-lite"/>
    </source>
</evidence>
<dbReference type="RefSeq" id="WP_281182124.1">
    <property type="nucleotide sequence ID" value="NZ_FMCX01000002.1"/>
</dbReference>
<evidence type="ECO:0000313" key="3">
    <source>
        <dbReference type="Proteomes" id="UP000199504"/>
    </source>
</evidence>
<protein>
    <submittedName>
        <fullName evidence="2">Uncharacterized protein</fullName>
    </submittedName>
</protein>
<dbReference type="AlphaFoldDB" id="A0A1C4WQ52"/>
<accession>A0A1C4WQ52</accession>
<gene>
    <name evidence="2" type="ORF">GA0070564_102435</name>
</gene>
<dbReference type="STRING" id="262898.GA0070564_102435"/>
<reference evidence="3" key="1">
    <citation type="submission" date="2016-06" db="EMBL/GenBank/DDBJ databases">
        <authorList>
            <person name="Varghese N."/>
            <person name="Submissions Spin"/>
        </authorList>
    </citation>
    <scope>NUCLEOTIDE SEQUENCE [LARGE SCALE GENOMIC DNA]</scope>
    <source>
        <strain evidence="3">DSM 44830</strain>
    </source>
</reference>
<proteinExistence type="predicted"/>
<organism evidence="2 3">
    <name type="scientific">Micromonospora mirobrigensis</name>
    <dbReference type="NCBI Taxonomy" id="262898"/>
    <lineage>
        <taxon>Bacteria</taxon>
        <taxon>Bacillati</taxon>
        <taxon>Actinomycetota</taxon>
        <taxon>Actinomycetes</taxon>
        <taxon>Micromonosporales</taxon>
        <taxon>Micromonosporaceae</taxon>
        <taxon>Micromonospora</taxon>
    </lineage>
</organism>
<evidence type="ECO:0000313" key="2">
    <source>
        <dbReference type="EMBL" id="SCE98365.1"/>
    </source>
</evidence>
<keyword evidence="3" id="KW-1185">Reference proteome</keyword>